<dbReference type="InterPro" id="IPR006070">
    <property type="entry name" value="Sua5-like_dom"/>
</dbReference>
<dbReference type="EC" id="2.7.7.87" evidence="9"/>
<comment type="catalytic activity">
    <reaction evidence="8 9">
        <text>L-threonine + hydrogencarbonate + ATP = L-threonylcarbamoyladenylate + diphosphate + H2O</text>
        <dbReference type="Rhea" id="RHEA:36407"/>
        <dbReference type="ChEBI" id="CHEBI:15377"/>
        <dbReference type="ChEBI" id="CHEBI:17544"/>
        <dbReference type="ChEBI" id="CHEBI:30616"/>
        <dbReference type="ChEBI" id="CHEBI:33019"/>
        <dbReference type="ChEBI" id="CHEBI:57926"/>
        <dbReference type="ChEBI" id="CHEBI:73682"/>
        <dbReference type="EC" id="2.7.7.87"/>
    </reaction>
</comment>
<comment type="subcellular location">
    <subcellularLocation>
        <location evidence="1 9">Cytoplasm</location>
    </subcellularLocation>
</comment>
<evidence type="ECO:0000256" key="3">
    <source>
        <dbReference type="ARBA" id="ARBA00022679"/>
    </source>
</evidence>
<dbReference type="InterPro" id="IPR023535">
    <property type="entry name" value="TC-AMP_synthase"/>
</dbReference>
<feature type="domain" description="YrdC-like" evidence="10">
    <location>
        <begin position="4"/>
        <end position="187"/>
    </location>
</feature>
<evidence type="ECO:0000313" key="12">
    <source>
        <dbReference type="Proteomes" id="UP001500359"/>
    </source>
</evidence>
<comment type="similarity">
    <text evidence="9">Belongs to the SUA5 family. TsaC subfamily.</text>
</comment>
<keyword evidence="3 9" id="KW-0808">Transferase</keyword>
<keyword evidence="6 9" id="KW-0547">Nucleotide-binding</keyword>
<evidence type="ECO:0000259" key="10">
    <source>
        <dbReference type="PROSITE" id="PS51163"/>
    </source>
</evidence>
<evidence type="ECO:0000256" key="5">
    <source>
        <dbReference type="ARBA" id="ARBA00022695"/>
    </source>
</evidence>
<proteinExistence type="inferred from homology"/>
<keyword evidence="2 9" id="KW-0963">Cytoplasm</keyword>
<keyword evidence="7 9" id="KW-0067">ATP-binding</keyword>
<dbReference type="InterPro" id="IPR050156">
    <property type="entry name" value="TC-AMP_synthase_SUA5"/>
</dbReference>
<gene>
    <name evidence="9 11" type="primary">tsaC</name>
    <name evidence="11" type="ORF">GCM10009114_35840</name>
</gene>
<evidence type="ECO:0000256" key="7">
    <source>
        <dbReference type="ARBA" id="ARBA00022840"/>
    </source>
</evidence>
<dbReference type="PANTHER" id="PTHR17490">
    <property type="entry name" value="SUA5"/>
    <property type="match status" value="1"/>
</dbReference>
<comment type="function">
    <text evidence="9">Required for the formation of a threonylcarbamoyl group on adenosine at position 37 (t(6)A37) in tRNAs that read codons beginning with adenine. Catalyzes the conversion of L-threonine, HCO(3)(-)/CO(2) and ATP to give threonylcarbamoyl-AMP (TC-AMP) as the acyladenylate intermediate, with the release of diphosphate.</text>
</comment>
<evidence type="ECO:0000256" key="9">
    <source>
        <dbReference type="HAMAP-Rule" id="MF_01852"/>
    </source>
</evidence>
<dbReference type="InterPro" id="IPR017945">
    <property type="entry name" value="DHBP_synth_RibB-like_a/b_dom"/>
</dbReference>
<keyword evidence="5 9" id="KW-0548">Nucleotidyltransferase</keyword>
<dbReference type="RefSeq" id="WP_343862488.1">
    <property type="nucleotide sequence ID" value="NZ_BAAAFD010000017.1"/>
</dbReference>
<dbReference type="Gene3D" id="3.90.870.10">
    <property type="entry name" value="DHBP synthase"/>
    <property type="match status" value="1"/>
</dbReference>
<name>A0ABN1LT73_9ALTE</name>
<comment type="caution">
    <text evidence="11">The sequence shown here is derived from an EMBL/GenBank/DDBJ whole genome shotgun (WGS) entry which is preliminary data.</text>
</comment>
<evidence type="ECO:0000313" key="11">
    <source>
        <dbReference type="EMBL" id="GAA0860061.1"/>
    </source>
</evidence>
<dbReference type="PANTHER" id="PTHR17490:SF18">
    <property type="entry name" value="THREONYLCARBAMOYL-AMP SYNTHASE"/>
    <property type="match status" value="1"/>
</dbReference>
<dbReference type="SUPFAM" id="SSF55821">
    <property type="entry name" value="YrdC/RibB"/>
    <property type="match status" value="1"/>
</dbReference>
<accession>A0ABN1LT73</accession>
<keyword evidence="4 9" id="KW-0819">tRNA processing</keyword>
<evidence type="ECO:0000256" key="6">
    <source>
        <dbReference type="ARBA" id="ARBA00022741"/>
    </source>
</evidence>
<evidence type="ECO:0000256" key="4">
    <source>
        <dbReference type="ARBA" id="ARBA00022694"/>
    </source>
</evidence>
<keyword evidence="12" id="KW-1185">Reference proteome</keyword>
<reference evidence="11 12" key="1">
    <citation type="journal article" date="2019" name="Int. J. Syst. Evol. Microbiol.">
        <title>The Global Catalogue of Microorganisms (GCM) 10K type strain sequencing project: providing services to taxonomists for standard genome sequencing and annotation.</title>
        <authorList>
            <consortium name="The Broad Institute Genomics Platform"/>
            <consortium name="The Broad Institute Genome Sequencing Center for Infectious Disease"/>
            <person name="Wu L."/>
            <person name="Ma J."/>
        </authorList>
    </citation>
    <scope>NUCLEOTIDE SEQUENCE [LARGE SCALE GENOMIC DNA]</scope>
    <source>
        <strain evidence="11 12">JCM 15896</strain>
    </source>
</reference>
<evidence type="ECO:0000256" key="1">
    <source>
        <dbReference type="ARBA" id="ARBA00004496"/>
    </source>
</evidence>
<dbReference type="HAMAP" id="MF_01852">
    <property type="entry name" value="TsaC"/>
    <property type="match status" value="1"/>
</dbReference>
<evidence type="ECO:0000256" key="2">
    <source>
        <dbReference type="ARBA" id="ARBA00022490"/>
    </source>
</evidence>
<evidence type="ECO:0000256" key="8">
    <source>
        <dbReference type="ARBA" id="ARBA00048366"/>
    </source>
</evidence>
<organism evidence="11 12">
    <name type="scientific">Aliiglaciecola litoralis</name>
    <dbReference type="NCBI Taxonomy" id="582857"/>
    <lineage>
        <taxon>Bacteria</taxon>
        <taxon>Pseudomonadati</taxon>
        <taxon>Pseudomonadota</taxon>
        <taxon>Gammaproteobacteria</taxon>
        <taxon>Alteromonadales</taxon>
        <taxon>Alteromonadaceae</taxon>
        <taxon>Aliiglaciecola</taxon>
    </lineage>
</organism>
<sequence length="187" mass="20036">MIISTFSDELKLAFSQGRVFAYPTEAVFGLGCDPLNESAVLKLLKLKSRPLHKGLILIASCQEQLAPFADFTKLPEERRKEIDESWPGPNTWLVPKKSATPDYLTGGSDLIAVRVSAHPVVRQLCDGLNSALVSTSANVSGAEPARTQSDVLAQFSNTVLCVDGAVGTQNNPSQIRNALTGDVIRAG</sequence>
<dbReference type="PROSITE" id="PS51163">
    <property type="entry name" value="YRDC"/>
    <property type="match status" value="1"/>
</dbReference>
<dbReference type="Proteomes" id="UP001500359">
    <property type="component" value="Unassembled WGS sequence"/>
</dbReference>
<protein>
    <recommendedName>
        <fullName evidence="9">Threonylcarbamoyl-AMP synthase</fullName>
        <shortName evidence="9">TC-AMP synthase</shortName>
        <ecNumber evidence="9">2.7.7.87</ecNumber>
    </recommendedName>
    <alternativeName>
        <fullName evidence="9">L-threonylcarbamoyladenylate synthase</fullName>
    </alternativeName>
    <alternativeName>
        <fullName evidence="9">t(6)A37 threonylcarbamoyladenosine biosynthesis protein TsaC</fullName>
    </alternativeName>
    <alternativeName>
        <fullName evidence="9">tRNA threonylcarbamoyladenosine biosynthesis protein TsaC</fullName>
    </alternativeName>
</protein>
<dbReference type="EMBL" id="BAAAFD010000017">
    <property type="protein sequence ID" value="GAA0860061.1"/>
    <property type="molecule type" value="Genomic_DNA"/>
</dbReference>
<dbReference type="Pfam" id="PF01300">
    <property type="entry name" value="Sua5_yciO_yrdC"/>
    <property type="match status" value="1"/>
</dbReference>